<dbReference type="WBParaSite" id="MCOS_0000987601-mRNA-1">
    <property type="protein sequence ID" value="MCOS_0000987601-mRNA-1"/>
    <property type="gene ID" value="MCOS_0000987601"/>
</dbReference>
<proteinExistence type="predicted"/>
<organism evidence="3">
    <name type="scientific">Mesocestoides corti</name>
    <name type="common">Flatworm</name>
    <dbReference type="NCBI Taxonomy" id="53468"/>
    <lineage>
        <taxon>Eukaryota</taxon>
        <taxon>Metazoa</taxon>
        <taxon>Spiralia</taxon>
        <taxon>Lophotrochozoa</taxon>
        <taxon>Platyhelminthes</taxon>
        <taxon>Cestoda</taxon>
        <taxon>Eucestoda</taxon>
        <taxon>Cyclophyllidea</taxon>
        <taxon>Mesocestoididae</taxon>
        <taxon>Mesocestoides</taxon>
    </lineage>
</organism>
<evidence type="ECO:0000313" key="2">
    <source>
        <dbReference type="Proteomes" id="UP000267029"/>
    </source>
</evidence>
<keyword evidence="2" id="KW-1185">Reference proteome</keyword>
<name>A0A0R3UPU2_MESCO</name>
<dbReference type="OrthoDB" id="6433758at2759"/>
<dbReference type="AlphaFoldDB" id="A0A0R3UPU2"/>
<reference evidence="3" key="1">
    <citation type="submission" date="2017-02" db="UniProtKB">
        <authorList>
            <consortium name="WormBaseParasite"/>
        </authorList>
    </citation>
    <scope>IDENTIFICATION</scope>
</reference>
<reference evidence="1 2" key="2">
    <citation type="submission" date="2018-10" db="EMBL/GenBank/DDBJ databases">
        <authorList>
            <consortium name="Pathogen Informatics"/>
        </authorList>
    </citation>
    <scope>NUCLEOTIDE SEQUENCE [LARGE SCALE GENOMIC DNA]</scope>
</reference>
<sequence length="164" mass="17983">MHHLAGSNKVDDSVLRQLWAKCLRMSTNGIISIQTSDTLLEKLAEIADKVHECYSEGPGHETVSSGTTANTYNLGINKLDERLDKLSLKFNELARTNLENELAYVGTIGGTVTRHKPVNTHVVIQGLQADQFTFGKQEGPPIMATTGLNTQSSRQFYVPINTAV</sequence>
<accession>A0A0R3UPU2</accession>
<protein>
    <submittedName>
        <fullName evidence="3">Reverse transcriptase domain-containing protein</fullName>
    </submittedName>
</protein>
<evidence type="ECO:0000313" key="3">
    <source>
        <dbReference type="WBParaSite" id="MCOS_0000987601-mRNA-1"/>
    </source>
</evidence>
<evidence type="ECO:0000313" key="1">
    <source>
        <dbReference type="EMBL" id="VDD83874.1"/>
    </source>
</evidence>
<dbReference type="Proteomes" id="UP000267029">
    <property type="component" value="Unassembled WGS sequence"/>
</dbReference>
<dbReference type="EMBL" id="UXSR01005873">
    <property type="protein sequence ID" value="VDD83874.1"/>
    <property type="molecule type" value="Genomic_DNA"/>
</dbReference>
<gene>
    <name evidence="1" type="ORF">MCOS_LOCUS9877</name>
</gene>